<keyword evidence="2" id="KW-0812">Transmembrane</keyword>
<evidence type="ECO:0000313" key="3">
    <source>
        <dbReference type="EMBL" id="KAL0256000.1"/>
    </source>
</evidence>
<reference evidence="3 4" key="2">
    <citation type="submission" date="2024-01" db="EMBL/GenBank/DDBJ databases">
        <title>Comparative genomics of Cryptococcus and Kwoniella reveals pathogenesis evolution and contrasting modes of karyotype evolution via chromosome fusion or intercentromeric recombination.</title>
        <authorList>
            <person name="Coelho M.A."/>
            <person name="David-Palma M."/>
            <person name="Shea T."/>
            <person name="Bowers K."/>
            <person name="Mcginley-Smith S."/>
            <person name="Mohammad A.W."/>
            <person name="Gnirke A."/>
            <person name="Yurkov A.M."/>
            <person name="Nowrousian M."/>
            <person name="Sun S."/>
            <person name="Cuomo C.A."/>
            <person name="Heitman J."/>
        </authorList>
    </citation>
    <scope>NUCLEOTIDE SEQUENCE [LARGE SCALE GENOMIC DNA]</scope>
    <source>
        <strain evidence="3 4">IND107</strain>
    </source>
</reference>
<evidence type="ECO:0000256" key="2">
    <source>
        <dbReference type="SAM" id="Phobius"/>
    </source>
</evidence>
<feature type="region of interest" description="Disordered" evidence="1">
    <location>
        <begin position="502"/>
        <end position="525"/>
    </location>
</feature>
<dbReference type="CDD" id="cd12087">
    <property type="entry name" value="TM_EGFR-like"/>
    <property type="match status" value="1"/>
</dbReference>
<reference evidence="4" key="1">
    <citation type="submission" date="2015-01" db="EMBL/GenBank/DDBJ databases">
        <title>The Genome Sequence of Cryptococcus gattii MMRL2647.</title>
        <authorList>
            <consortium name="The Broad Institute Genomics Platform"/>
            <person name="Cuomo C."/>
            <person name="Litvintseva A."/>
            <person name="Chen Y."/>
            <person name="Heitman J."/>
            <person name="Sun S."/>
            <person name="Springer D."/>
            <person name="Dromer F."/>
            <person name="Young S."/>
            <person name="Zeng Q."/>
            <person name="Gargeya S."/>
            <person name="Abouelleil A."/>
            <person name="Alvarado L."/>
            <person name="Chapman S.B."/>
            <person name="Gainer-Dewar J."/>
            <person name="Goldberg J."/>
            <person name="Griggs A."/>
            <person name="Gujja S."/>
            <person name="Hansen M."/>
            <person name="Howarth C."/>
            <person name="Imamovic A."/>
            <person name="Larimer J."/>
            <person name="Murphy C."/>
            <person name="Naylor J."/>
            <person name="Pearson M."/>
            <person name="Priest M."/>
            <person name="Roberts A."/>
            <person name="Saif S."/>
            <person name="Shea T."/>
            <person name="Sykes S."/>
            <person name="Wortman J."/>
            <person name="Nusbaum C."/>
            <person name="Birren B."/>
        </authorList>
    </citation>
    <scope>NUCLEOTIDE SEQUENCE [LARGE SCALE GENOMIC DNA]</scope>
    <source>
        <strain evidence="4">IND107</strain>
    </source>
</reference>
<dbReference type="Proteomes" id="UP000054399">
    <property type="component" value="Unassembled WGS sequence"/>
</dbReference>
<dbReference type="EMBL" id="ATAM02000001">
    <property type="protein sequence ID" value="KAL0256000.1"/>
    <property type="molecule type" value="Genomic_DNA"/>
</dbReference>
<evidence type="ECO:0000313" key="4">
    <source>
        <dbReference type="Proteomes" id="UP000054399"/>
    </source>
</evidence>
<dbReference type="GeneID" id="91987669"/>
<feature type="region of interest" description="Disordered" evidence="1">
    <location>
        <begin position="431"/>
        <end position="483"/>
    </location>
</feature>
<feature type="region of interest" description="Disordered" evidence="1">
    <location>
        <begin position="546"/>
        <end position="652"/>
    </location>
</feature>
<dbReference type="RefSeq" id="XP_066617277.1">
    <property type="nucleotide sequence ID" value="XM_066755376.1"/>
</dbReference>
<feature type="transmembrane region" description="Helical" evidence="2">
    <location>
        <begin position="337"/>
        <end position="362"/>
    </location>
</feature>
<feature type="compositionally biased region" description="Gly residues" evidence="1">
    <location>
        <begin position="442"/>
        <end position="452"/>
    </location>
</feature>
<feature type="region of interest" description="Disordered" evidence="1">
    <location>
        <begin position="796"/>
        <end position="878"/>
    </location>
</feature>
<feature type="compositionally biased region" description="Basic and acidic residues" evidence="1">
    <location>
        <begin position="584"/>
        <end position="593"/>
    </location>
</feature>
<feature type="compositionally biased region" description="Low complexity" evidence="1">
    <location>
        <begin position="811"/>
        <end position="826"/>
    </location>
</feature>
<comment type="caution">
    <text evidence="3">The sequence shown here is derived from an EMBL/GenBank/DDBJ whole genome shotgun (WGS) entry which is preliminary data.</text>
</comment>
<sequence length="900" mass="93897">MPTTIPFFIPDTSPIFTYTSTSSSLSNTFNPTSTSSLSSGGTNSVDATGAEVDEDGAWIAAYSPIGNGYDQTFHYGQGVISGNFSASALKFYTSLISSNSSSAASLSCPAEYRLNASSTWSSACPSPSSSSSASGDMKGNGEGNEYVIANLPAGTHQVELRSVGGNVGFMGIGGLLEVDSSGMMSNLTVDNTSPSMVYSPSTSWSQLSYPISSASSSSGNSSLTSLFSSKMDNFYNKTMSVTTEGGSKVELNFEGEAIYVYGFSSINGGKGEVRLDGVLQGNLNMVMPWDSYSSLLYVGGGFSESNHTLTITNTSPGGQLVIDYVVLTVKASSTSHLVLIIGIIGGTSAILLILGAIAYILYVRRRLPVRQRNEQSPHAFSKGYGNKDYMPQGSGSEVDLWQKMGGTSTLDSGNNLIPSLTTPTRTPVSFARDERVNLTPGSGSGSGSGMGMGRTPPPDYPDYVPYRGPIEPPPIHTINSSISGPGQEEILAYRGVASSLSSASGRRGSIRSSSSRSGTPRLSLVAGTNPSAAGWLLAGGPQAWNISPISSRVGGERLSKDGSWSTERSGRSRASVESCSAGELRSDKDREKDDGFDEIALSDHQPSISPPPFSDVTSPSSQSGKRSTVTRTRTVPQSPASAVSTPSSLGLSGIQARALPASRSVARLWPTRDAVPSSYRADSSFWGGMSALRSPRQVALNTSSLALNPCTSVDALSHVPNSTSSPTLRRGVSIKSIKTMRSFFSGLIFLPPSSSSNAVRLGGNGASPIPSTLALPMIAARPDSDIFPVFGGGLSRGSSKVDRSRIGKGYSSTSSTVPSTSGSGSTSKHHPVPALPITTSTSLSRRQGEEAGEEEEENDGSSNFFIELNPNSPITASRSGSLWTWYTRASGLGLGGSWDP</sequence>
<feature type="compositionally biased region" description="Polar residues" evidence="1">
    <location>
        <begin position="615"/>
        <end position="650"/>
    </location>
</feature>
<gene>
    <name evidence="3" type="ORF">I308_100811</name>
</gene>
<protein>
    <submittedName>
        <fullName evidence="3">Uncharacterized protein</fullName>
    </submittedName>
</protein>
<feature type="compositionally biased region" description="Low complexity" evidence="1">
    <location>
        <begin position="118"/>
        <end position="134"/>
    </location>
</feature>
<keyword evidence="2" id="KW-0472">Membrane</keyword>
<feature type="compositionally biased region" description="Polar residues" evidence="1">
    <location>
        <begin position="860"/>
        <end position="878"/>
    </location>
</feature>
<evidence type="ECO:0000256" key="1">
    <source>
        <dbReference type="SAM" id="MobiDB-lite"/>
    </source>
</evidence>
<dbReference type="Gene3D" id="2.60.120.260">
    <property type="entry name" value="Galactose-binding domain-like"/>
    <property type="match status" value="1"/>
</dbReference>
<accession>A0ABR3C5W0</accession>
<feature type="compositionally biased region" description="Acidic residues" evidence="1">
    <location>
        <begin position="850"/>
        <end position="859"/>
    </location>
</feature>
<keyword evidence="4" id="KW-1185">Reference proteome</keyword>
<feature type="region of interest" description="Disordered" evidence="1">
    <location>
        <begin position="118"/>
        <end position="139"/>
    </location>
</feature>
<name>A0ABR3C5W0_9TREE</name>
<proteinExistence type="predicted"/>
<organism evidence="3 4">
    <name type="scientific">Cryptococcus tetragattii IND107</name>
    <dbReference type="NCBI Taxonomy" id="1296105"/>
    <lineage>
        <taxon>Eukaryota</taxon>
        <taxon>Fungi</taxon>
        <taxon>Dikarya</taxon>
        <taxon>Basidiomycota</taxon>
        <taxon>Agaricomycotina</taxon>
        <taxon>Tremellomycetes</taxon>
        <taxon>Tremellales</taxon>
        <taxon>Cryptococcaceae</taxon>
        <taxon>Cryptococcus</taxon>
        <taxon>Cryptococcus gattii species complex</taxon>
    </lineage>
</organism>
<keyword evidence="2" id="KW-1133">Transmembrane helix</keyword>
<feature type="compositionally biased region" description="Low complexity" evidence="1">
    <location>
        <begin position="502"/>
        <end position="524"/>
    </location>
</feature>